<keyword evidence="5" id="KW-1185">Reference proteome</keyword>
<feature type="domain" description="Ig-like" evidence="3">
    <location>
        <begin position="1230"/>
        <end position="1346"/>
    </location>
</feature>
<dbReference type="InterPro" id="IPR026444">
    <property type="entry name" value="Secre_tail"/>
</dbReference>
<feature type="domain" description="Ig-like" evidence="3">
    <location>
        <begin position="622"/>
        <end position="738"/>
    </location>
</feature>
<dbReference type="Proteomes" id="UP000076715">
    <property type="component" value="Unassembled WGS sequence"/>
</dbReference>
<feature type="domain" description="Ig-like" evidence="3">
    <location>
        <begin position="470"/>
        <end position="586"/>
    </location>
</feature>
<evidence type="ECO:0000256" key="1">
    <source>
        <dbReference type="ARBA" id="ARBA00022729"/>
    </source>
</evidence>
<dbReference type="InterPro" id="IPR007110">
    <property type="entry name" value="Ig-like_dom"/>
</dbReference>
<dbReference type="PROSITE" id="PS50835">
    <property type="entry name" value="IG_LIKE"/>
    <property type="match status" value="9"/>
</dbReference>
<comment type="caution">
    <text evidence="4">The sequence shown here is derived from an EMBL/GenBank/DDBJ whole genome shotgun (WGS) entry which is preliminary data.</text>
</comment>
<evidence type="ECO:0000313" key="4">
    <source>
        <dbReference type="EMBL" id="KZS40077.1"/>
    </source>
</evidence>
<evidence type="ECO:0000259" key="3">
    <source>
        <dbReference type="PROSITE" id="PS50835"/>
    </source>
</evidence>
<feature type="compositionally biased region" description="Polar residues" evidence="2">
    <location>
        <begin position="2078"/>
        <end position="2096"/>
    </location>
</feature>
<dbReference type="Pfam" id="PF18962">
    <property type="entry name" value="Por_Secre_tail"/>
    <property type="match status" value="1"/>
</dbReference>
<reference evidence="4 5" key="1">
    <citation type="submission" date="2016-01" db="EMBL/GenBank/DDBJ databases">
        <title>The draft genome sequence of Aquimarina sp. RZW4-3-2.</title>
        <authorList>
            <person name="Wang Y."/>
        </authorList>
    </citation>
    <scope>NUCLEOTIDE SEQUENCE [LARGE SCALE GENOMIC DNA]</scope>
    <source>
        <strain evidence="4 5">RZW4-3-2</strain>
    </source>
</reference>
<feature type="region of interest" description="Disordered" evidence="2">
    <location>
        <begin position="2078"/>
        <end position="2102"/>
    </location>
</feature>
<sequence>MTATNAATGCTSQQTVLVTADRTKPELQASASGTITCDVTEVTLTATSITPNVTFIWEGFTAGENPVNVSSEGEYIVTATNAATGCTSQQTVLVTADRTKPELQASASGTITCDVTEVTLTATSMTPDVTFTWEGFTAGENPVSVSSDGEYSVTATNTATGCTSQQTVIVTADNTKPELQATTSGTITCDVTEVTLTATSTTPDVTFSWEGFTAGENPVNVSSGGEYSVTATNTTTGCISQQTVTVKNERNRPDIQTSVNGAITCINRQVILTATSTTPNVTFTWDGFPDGENPIEVNYGGQYVVTATNTLTGCSNQKVVFVETERTRPDLDVFADGAITCINRQVTLTATSTTPNVTFTWDGFPDGENPIEVNYGGQYVVTATNTLNGCTKQKIIEVETERTRPDLQATADGVISCDKTEVTLTASSMTPNVSFTWEGFTAGQNPVEVQFSGQYVVTATNTLNGCTSQQTVIVTADRTKPELQAATSGTITCDVTKVTLTATSMTPDVTFSWEGFTAGENPVNVSSEGEYIVTATNTATGCTSQQTVLVTADRTKPELQATASGTITCDVTEVTLTATSMTPDVTFSWEGFTAGENPVSVSSEGEYIVTATNAVTGCTSQQTVLVTADRTKPELQAAASGTITCDVTEVTLTATSTTPDVTFSWEGFTAGQNPVNVSSEGEYIVTATNTITGCTSQQTVLVTADRTKPELQASASGTITCDVTELTLTATSMTPDVTFSWEGFTAGQNPVNVSSEGEYIVTATNAATGCTSQQTVLVTADRTKPELQAAASGTITCDVTEVTLTATSITPDVTFSWEGFTAGQNPVNVSSEGEYIVTATNAATGCTSQQTVIVTADRTKPELQAAASGTITCDVTEVTLTATSMTPDVTFSWEGFTAGQNPVSVSSEGEYIVTATNTATGCTSQQTVLVTADRTKPELQASASGTITCDVTEVTLTATSTTPDVTLSWEGFTAGENPVNVSSEGEYIVTATNTATGCTSQQTVLVTADRTKPELQATASGTITCDVTEVTLTATSITPDVTFSWEGFTAGENPVNVSSEGEYIVTATNTITGCTSQQTVIVTADRTKPELQAAASGTITCDVTEVTLTATSITPDVTFSWEGFTAGQNPVNVSSEGEYIVTATNAATGCTSQQTVIVTADRTKPELQASASGTITCDVTEVTLTATSMTPNVTLTWEGFTAGQNPVNVSSEGEYIVTATNAATGCTSQQTVLVTADRTKPELQASANGTITCDVTEVTLTATSMTPDVTFSWEGFTAGENPVNVSSEGEYIVTATNAATGCTSQQTVLVTADRTKPELQAAASGTITCDVTEVTLTATSMTPNVTFTWEGFTAGQNPVNVSSEGEYIVTATNSATGCTSQQTVLVTADRTKPELQATASGTITCDVTEVTLTATSMTPDVTFSWEGFTAGENPVSVSSEGEYIVTATNAATGCTSQQTVIVTADRTKPELQATASGTITCDVTEVTLTATSMTPDVTFSWEGFTAGQNPVNVSSEGEYIVTATNTATGCTSQQTVLVTADRTKPELQAAASGTITCDVTEVTLTATSTTPDVTFSWEGFTAGQNPVSVSSEGEYIVTATNTATGCTSQQTVLVTADRTKPELQAAASGTITCDVTEVTLTATSMTPDVTFSWEGFTAGENPVSVSSEGEYIVTATNTATGCTSQQTVLVTADRTKPELQATASGTITCDVTKVTLTATSTTPDVTFTWEGFIAGENPVNVSSEGEYIVTATNTATGCTSQQTVLVTADRTKPELQASASGTITCDVTEVTLTATSMTPDVTFTWEGFIAGENPVNVSSEGEYIVTATNTATGCTSQQTVLVTADRTKPELQAAASGTITCDVTEVTLTATSTTPDVTFSWEGFTAGENPVSVSSEGEYIVTATNTATGCTSQQTVLVTADRTKPELQASASGTITCDVTEVTLTATSMTPDVTFSWEGFTAGQNPVNVSSEGEYIVTATNAATGCTSQQTVLVTADRTKPELQAAASGTITCDVTEVTLTATSMTPDVSFSWIGFTAGENPVNVSSEGQYIVTATNTITGCTSRETVLVVSTCEQRNGEPQSLSNSSIKSSTRLNSKAYPNPSKDRVTIDFNSIQSGKATVKVYSMTGILTHTISDIKVEANKKYQVTFNEDGLLPAGVYLYVIQLGKHSIRNRIILTK</sequence>
<protein>
    <recommendedName>
        <fullName evidence="3">Ig-like domain-containing protein</fullName>
    </recommendedName>
</protein>
<feature type="domain" description="Ig-like" evidence="3">
    <location>
        <begin position="1458"/>
        <end position="1574"/>
    </location>
</feature>
<feature type="domain" description="Ig-like" evidence="3">
    <location>
        <begin position="90"/>
        <end position="206"/>
    </location>
</feature>
<feature type="domain" description="Ig-like" evidence="3">
    <location>
        <begin position="1610"/>
        <end position="1726"/>
    </location>
</feature>
<dbReference type="NCBIfam" id="TIGR04183">
    <property type="entry name" value="Por_Secre_tail"/>
    <property type="match status" value="1"/>
</dbReference>
<dbReference type="EMBL" id="LQRT01000021">
    <property type="protein sequence ID" value="KZS40077.1"/>
    <property type="molecule type" value="Genomic_DNA"/>
</dbReference>
<accession>A0A162ZVY8</accession>
<feature type="domain" description="Ig-like" evidence="3">
    <location>
        <begin position="850"/>
        <end position="968"/>
    </location>
</feature>
<dbReference type="STRING" id="1642818.AWE51_25565"/>
<gene>
    <name evidence="4" type="ORF">AWE51_25565</name>
</gene>
<organism evidence="4 5">
    <name type="scientific">Aquimarina aggregata</name>
    <dbReference type="NCBI Taxonomy" id="1642818"/>
    <lineage>
        <taxon>Bacteria</taxon>
        <taxon>Pseudomonadati</taxon>
        <taxon>Bacteroidota</taxon>
        <taxon>Flavobacteriia</taxon>
        <taxon>Flavobacteriales</taxon>
        <taxon>Flavobacteriaceae</taxon>
        <taxon>Aquimarina</taxon>
    </lineage>
</organism>
<name>A0A162ZVY8_9FLAO</name>
<evidence type="ECO:0000256" key="2">
    <source>
        <dbReference type="SAM" id="MobiDB-lite"/>
    </source>
</evidence>
<feature type="domain" description="Ig-like" evidence="3">
    <location>
        <begin position="1078"/>
        <end position="1196"/>
    </location>
</feature>
<keyword evidence="1" id="KW-0732">Signal</keyword>
<proteinExistence type="predicted"/>
<feature type="domain" description="Ig-like" evidence="3">
    <location>
        <begin position="1838"/>
        <end position="1954"/>
    </location>
</feature>
<dbReference type="Gene3D" id="2.60.40.1830">
    <property type="entry name" value="Phage tail base-plate Siphoviridae RBP, head domain"/>
    <property type="match status" value="26"/>
</dbReference>
<evidence type="ECO:0000313" key="5">
    <source>
        <dbReference type="Proteomes" id="UP000076715"/>
    </source>
</evidence>